<proteinExistence type="predicted"/>
<dbReference type="InterPro" id="IPR011047">
    <property type="entry name" value="Quinoprotein_ADH-like_sf"/>
</dbReference>
<dbReference type="PANTHER" id="PTHR35340:SF5">
    <property type="entry name" value="ASST-DOMAIN-CONTAINING PROTEIN"/>
    <property type="match status" value="1"/>
</dbReference>
<dbReference type="Proteomes" id="UP001596233">
    <property type="component" value="Unassembled WGS sequence"/>
</dbReference>
<dbReference type="EMBL" id="JBHSTE010000001">
    <property type="protein sequence ID" value="MFC6331758.1"/>
    <property type="molecule type" value="Genomic_DNA"/>
</dbReference>
<dbReference type="InterPro" id="IPR053143">
    <property type="entry name" value="Arylsulfate_ST"/>
</dbReference>
<accession>A0ABW1V1E8</accession>
<dbReference type="InterPro" id="IPR010262">
    <property type="entry name" value="Arylsulfotransferase_bact"/>
</dbReference>
<dbReference type="RefSeq" id="WP_379231325.1">
    <property type="nucleotide sequence ID" value="NZ_JBHSTE010000001.1"/>
</dbReference>
<comment type="caution">
    <text evidence="1">The sequence shown here is derived from an EMBL/GenBank/DDBJ whole genome shotgun (WGS) entry which is preliminary data.</text>
</comment>
<dbReference type="SUPFAM" id="SSF50998">
    <property type="entry name" value="Quinoprotein alcohol dehydrogenase-like"/>
    <property type="match status" value="1"/>
</dbReference>
<dbReference type="Pfam" id="PF05935">
    <property type="entry name" value="Arylsulfotrans"/>
    <property type="match status" value="1"/>
</dbReference>
<evidence type="ECO:0000313" key="1">
    <source>
        <dbReference type="EMBL" id="MFC6331758.1"/>
    </source>
</evidence>
<dbReference type="PANTHER" id="PTHR35340">
    <property type="entry name" value="PQQ ENZYME REPEAT PROTEIN-RELATED"/>
    <property type="match status" value="1"/>
</dbReference>
<organism evidence="1 2">
    <name type="scientific">Paenibacillus septentrionalis</name>
    <dbReference type="NCBI Taxonomy" id="429342"/>
    <lineage>
        <taxon>Bacteria</taxon>
        <taxon>Bacillati</taxon>
        <taxon>Bacillota</taxon>
        <taxon>Bacilli</taxon>
        <taxon>Bacillales</taxon>
        <taxon>Paenibacillaceae</taxon>
        <taxon>Paenibacillus</taxon>
    </lineage>
</organism>
<gene>
    <name evidence="1" type="ORF">ACFP56_03920</name>
</gene>
<evidence type="ECO:0000313" key="2">
    <source>
        <dbReference type="Proteomes" id="UP001596233"/>
    </source>
</evidence>
<name>A0ABW1V1E8_9BACL</name>
<keyword evidence="2" id="KW-1185">Reference proteome</keyword>
<sequence length="490" mass="55312">MGHPTIYPTGATIYNPEKAWSGYTIFQAPNVGALLIDMNGKEVHLWKGLRGFPNKIFPGGYVLGSTKQRDPRYSFQDEANLVQVDFDGNIVWKFDKLEFIEDPDNEPQWMARQHHDYQREGNPVGYYAPGQEPKTDSGKTLILAHRNVKKPEISDKRLLDDVIIEVDYEGNIVWEWSVSDHFEELGFDEAAKNVLFRNPNARSFSSESADGDWMHINSASYVGPNKFYDAGDERFHPDNVIWDARESNIIAITDKKTGKIVWQLGPDYSKPEVKHLGWIIGQHHAHIIPKGLPGEGNLLVFDNGGWGGYGLPNPASPYGLKNAVRDHSRVLEINPVSLEIEWEYTPTKAGFNEPTDSYRFYSPYISSAQRLPNGNTLITEGADGRLFEVTSEYEIVWEYISPYKNNYNANMVYRAYRLPYEWVPQLQKPVEIEIKPLDVANLRVPGAAPSGTDSVVEVAGTEAAHPDALEGALCVVSNLEVKQRQVNQEE</sequence>
<protein>
    <submittedName>
        <fullName evidence="1">Aryl-sulfate sulfotransferase</fullName>
    </submittedName>
</protein>
<reference evidence="2" key="1">
    <citation type="journal article" date="2019" name="Int. J. Syst. Evol. Microbiol.">
        <title>The Global Catalogue of Microorganisms (GCM) 10K type strain sequencing project: providing services to taxonomists for standard genome sequencing and annotation.</title>
        <authorList>
            <consortium name="The Broad Institute Genomics Platform"/>
            <consortium name="The Broad Institute Genome Sequencing Center for Infectious Disease"/>
            <person name="Wu L."/>
            <person name="Ma J."/>
        </authorList>
    </citation>
    <scope>NUCLEOTIDE SEQUENCE [LARGE SCALE GENOMIC DNA]</scope>
    <source>
        <strain evidence="2">PCU 280</strain>
    </source>
</reference>